<name>A0A150GV97_GONPE</name>
<keyword evidence="2" id="KW-1185">Reference proteome</keyword>
<dbReference type="EMBL" id="LSYV01000007">
    <property type="protein sequence ID" value="KXZ53761.1"/>
    <property type="molecule type" value="Genomic_DNA"/>
</dbReference>
<proteinExistence type="predicted"/>
<gene>
    <name evidence="1" type="ORF">GPECTOR_6g678</name>
</gene>
<organism evidence="1 2">
    <name type="scientific">Gonium pectorale</name>
    <name type="common">Green alga</name>
    <dbReference type="NCBI Taxonomy" id="33097"/>
    <lineage>
        <taxon>Eukaryota</taxon>
        <taxon>Viridiplantae</taxon>
        <taxon>Chlorophyta</taxon>
        <taxon>core chlorophytes</taxon>
        <taxon>Chlorophyceae</taxon>
        <taxon>CS clade</taxon>
        <taxon>Chlamydomonadales</taxon>
        <taxon>Volvocaceae</taxon>
        <taxon>Gonium</taxon>
    </lineage>
</organism>
<sequence length="195" mass="22241">MRDKLKSKSPTSFVVVMKPTGPTEEAVLKQMQFLDNVHNLKDKVADACFDDLYSELNDKLASKYMQLLDGCATFTHFAERMLVLRNKMAHPIIVDACEPFRKRYNLDPEFWEQWRAVEKLNADRNLLVHCSVAESADAVLKATRERGKFPQAEAAWSMLGALASYGKAHVDKLDAPEHNRHKSLLACQRQLQHKA</sequence>
<comment type="caution">
    <text evidence="1">The sequence shown here is derived from an EMBL/GenBank/DDBJ whole genome shotgun (WGS) entry which is preliminary data.</text>
</comment>
<protein>
    <submittedName>
        <fullName evidence="1">Uncharacterized protein</fullName>
    </submittedName>
</protein>
<accession>A0A150GV97</accession>
<reference evidence="2" key="1">
    <citation type="journal article" date="2016" name="Nat. Commun.">
        <title>The Gonium pectorale genome demonstrates co-option of cell cycle regulation during the evolution of multicellularity.</title>
        <authorList>
            <person name="Hanschen E.R."/>
            <person name="Marriage T.N."/>
            <person name="Ferris P.J."/>
            <person name="Hamaji T."/>
            <person name="Toyoda A."/>
            <person name="Fujiyama A."/>
            <person name="Neme R."/>
            <person name="Noguchi H."/>
            <person name="Minakuchi Y."/>
            <person name="Suzuki M."/>
            <person name="Kawai-Toyooka H."/>
            <person name="Smith D.R."/>
            <person name="Sparks H."/>
            <person name="Anderson J."/>
            <person name="Bakaric R."/>
            <person name="Luria V."/>
            <person name="Karger A."/>
            <person name="Kirschner M.W."/>
            <person name="Durand P.M."/>
            <person name="Michod R.E."/>
            <person name="Nozaki H."/>
            <person name="Olson B.J."/>
        </authorList>
    </citation>
    <scope>NUCLEOTIDE SEQUENCE [LARGE SCALE GENOMIC DNA]</scope>
    <source>
        <strain evidence="2">NIES-2863</strain>
    </source>
</reference>
<dbReference type="AlphaFoldDB" id="A0A150GV97"/>
<dbReference type="Proteomes" id="UP000075714">
    <property type="component" value="Unassembled WGS sequence"/>
</dbReference>
<evidence type="ECO:0000313" key="1">
    <source>
        <dbReference type="EMBL" id="KXZ53761.1"/>
    </source>
</evidence>
<evidence type="ECO:0000313" key="2">
    <source>
        <dbReference type="Proteomes" id="UP000075714"/>
    </source>
</evidence>